<comment type="caution">
    <text evidence="2">The sequence shown here is derived from an EMBL/GenBank/DDBJ whole genome shotgun (WGS) entry which is preliminary data.</text>
</comment>
<evidence type="ECO:0000313" key="3">
    <source>
        <dbReference type="Proteomes" id="UP000029995"/>
    </source>
</evidence>
<dbReference type="AlphaFoldDB" id="A0A0A0DE91"/>
<feature type="domain" description="TNase-like" evidence="1">
    <location>
        <begin position="22"/>
        <end position="137"/>
    </location>
</feature>
<dbReference type="Pfam" id="PF00565">
    <property type="entry name" value="SNase"/>
    <property type="match status" value="1"/>
</dbReference>
<proteinExistence type="predicted"/>
<accession>A0A0A0DE91</accession>
<reference evidence="2 3" key="1">
    <citation type="submission" date="2014-01" db="EMBL/GenBank/DDBJ databases">
        <title>Genome sequence determination for a cystic fibrosis isolate, Inquilinus limosus.</title>
        <authorList>
            <person name="Pino M."/>
            <person name="Di Conza J."/>
            <person name="Gutkind G."/>
        </authorList>
    </citation>
    <scope>NUCLEOTIDE SEQUENCE [LARGE SCALE GENOMIC DNA]</scope>
    <source>
        <strain evidence="2 3">MP06</strain>
    </source>
</reference>
<dbReference type="Gene3D" id="2.40.50.90">
    <property type="match status" value="1"/>
</dbReference>
<dbReference type="EMBL" id="JANX01000035">
    <property type="protein sequence ID" value="KGM35307.1"/>
    <property type="molecule type" value="Genomic_DNA"/>
</dbReference>
<dbReference type="PANTHER" id="PTHR12302:SF26">
    <property type="entry name" value="BLR1266 PROTEIN"/>
    <property type="match status" value="1"/>
</dbReference>
<dbReference type="PROSITE" id="PS50830">
    <property type="entry name" value="TNASE_3"/>
    <property type="match status" value="1"/>
</dbReference>
<dbReference type="SUPFAM" id="SSF50199">
    <property type="entry name" value="Staphylococcal nuclease"/>
    <property type="match status" value="1"/>
</dbReference>
<organism evidence="2 3">
    <name type="scientific">Inquilinus limosus MP06</name>
    <dbReference type="NCBI Taxonomy" id="1398085"/>
    <lineage>
        <taxon>Bacteria</taxon>
        <taxon>Pseudomonadati</taxon>
        <taxon>Pseudomonadota</taxon>
        <taxon>Alphaproteobacteria</taxon>
        <taxon>Rhodospirillales</taxon>
        <taxon>Rhodospirillaceae</taxon>
        <taxon>Inquilinus</taxon>
    </lineage>
</organism>
<name>A0A0A0DE91_9PROT</name>
<gene>
    <name evidence="2" type="ORF">P409_05180</name>
</gene>
<dbReference type="Proteomes" id="UP000029995">
    <property type="component" value="Unassembled WGS sequence"/>
</dbReference>
<dbReference type="InterPro" id="IPR016071">
    <property type="entry name" value="Staphylococal_nuclease_OB-fold"/>
</dbReference>
<dbReference type="InterPro" id="IPR035437">
    <property type="entry name" value="SNase_OB-fold_sf"/>
</dbReference>
<dbReference type="SMART" id="SM00318">
    <property type="entry name" value="SNc"/>
    <property type="match status" value="1"/>
</dbReference>
<sequence length="152" mass="17026">MVLLTAPSPAPAKETITGQASVIDGDTIEIHGQRIRFFGVDAPESRQLCQDENGSRYRCGQRAALALSDFIGRATVRCAEQNRDRWRRIVAVCRARGADLSGWMAAQGWAVAYTRYSRDYVGQEAAAKRARKGIWRGTFEVPWEWRNGRHSG</sequence>
<evidence type="ECO:0000313" key="2">
    <source>
        <dbReference type="EMBL" id="KGM35307.1"/>
    </source>
</evidence>
<protein>
    <submittedName>
        <fullName evidence="2">Succinoglycan biosynthesis protein</fullName>
    </submittedName>
</protein>
<evidence type="ECO:0000259" key="1">
    <source>
        <dbReference type="PROSITE" id="PS50830"/>
    </source>
</evidence>
<dbReference type="PANTHER" id="PTHR12302">
    <property type="entry name" value="EBNA2 BINDING PROTEIN P100"/>
    <property type="match status" value="1"/>
</dbReference>